<accession>A0ABR3LHB4</accession>
<protein>
    <submittedName>
        <fullName evidence="1">Uncharacterized protein</fullName>
    </submittedName>
</protein>
<proteinExistence type="predicted"/>
<evidence type="ECO:0000313" key="1">
    <source>
        <dbReference type="EMBL" id="KAL1251067.1"/>
    </source>
</evidence>
<dbReference type="SUPFAM" id="SSF49899">
    <property type="entry name" value="Concanavalin A-like lectins/glucanases"/>
    <property type="match status" value="1"/>
</dbReference>
<gene>
    <name evidence="1" type="ORF">QQF64_018863</name>
</gene>
<dbReference type="Gene3D" id="2.60.120.920">
    <property type="match status" value="1"/>
</dbReference>
<evidence type="ECO:0000313" key="2">
    <source>
        <dbReference type="Proteomes" id="UP001558613"/>
    </source>
</evidence>
<sequence>MNTTRHIMLFVFFDSLKLEHSEEKMSREELLKYFCDLTLDPNTVHNRLSVVEGNKKLCTSPPCRRSVSYEDQLKPLSLACDVNHSADVICAALLTSRVFFLLQLP</sequence>
<reference evidence="1 2" key="1">
    <citation type="submission" date="2023-09" db="EMBL/GenBank/DDBJ databases">
        <authorList>
            <person name="Wang M."/>
        </authorList>
    </citation>
    <scope>NUCLEOTIDE SEQUENCE [LARGE SCALE GENOMIC DNA]</scope>
    <source>
        <strain evidence="1">GT-2023</strain>
        <tissue evidence="1">Liver</tissue>
    </source>
</reference>
<name>A0ABR3LHB4_9TELE</name>
<organism evidence="1 2">
    <name type="scientific">Cirrhinus molitorella</name>
    <name type="common">mud carp</name>
    <dbReference type="NCBI Taxonomy" id="172907"/>
    <lineage>
        <taxon>Eukaryota</taxon>
        <taxon>Metazoa</taxon>
        <taxon>Chordata</taxon>
        <taxon>Craniata</taxon>
        <taxon>Vertebrata</taxon>
        <taxon>Euteleostomi</taxon>
        <taxon>Actinopterygii</taxon>
        <taxon>Neopterygii</taxon>
        <taxon>Teleostei</taxon>
        <taxon>Ostariophysi</taxon>
        <taxon>Cypriniformes</taxon>
        <taxon>Cyprinidae</taxon>
        <taxon>Labeoninae</taxon>
        <taxon>Labeonini</taxon>
        <taxon>Cirrhinus</taxon>
    </lineage>
</organism>
<dbReference type="InterPro" id="IPR013320">
    <property type="entry name" value="ConA-like_dom_sf"/>
</dbReference>
<keyword evidence="2" id="KW-1185">Reference proteome</keyword>
<comment type="caution">
    <text evidence="1">The sequence shown here is derived from an EMBL/GenBank/DDBJ whole genome shotgun (WGS) entry which is preliminary data.</text>
</comment>
<dbReference type="Proteomes" id="UP001558613">
    <property type="component" value="Unassembled WGS sequence"/>
</dbReference>
<dbReference type="InterPro" id="IPR043136">
    <property type="entry name" value="B30.2/SPRY_sf"/>
</dbReference>
<dbReference type="EMBL" id="JAYMGO010000022">
    <property type="protein sequence ID" value="KAL1251067.1"/>
    <property type="molecule type" value="Genomic_DNA"/>
</dbReference>